<accession>A7TKJ1</accession>
<comment type="pathway">
    <text evidence="2 12">Glycolipid biosynthesis; glycosylphosphatidylinositol-anchor biosynthesis.</text>
</comment>
<dbReference type="OMA" id="SWNQTGQ"/>
<comment type="function">
    <text evidence="12">Ethanolamine phosphate transferase involved in glycosylphosphatidylinositol-anchor biosynthesis. Transfers ethanolamine phosphate to the GPI second mannose.</text>
</comment>
<evidence type="ECO:0000313" key="14">
    <source>
        <dbReference type="EMBL" id="EDO17213.1"/>
    </source>
</evidence>
<dbReference type="InterPro" id="IPR017850">
    <property type="entry name" value="Alkaline_phosphatase_core_sf"/>
</dbReference>
<dbReference type="InterPro" id="IPR039527">
    <property type="entry name" value="PIGG/GPI7"/>
</dbReference>
<feature type="transmembrane region" description="Helical" evidence="12">
    <location>
        <begin position="688"/>
        <end position="706"/>
    </location>
</feature>
<dbReference type="EMBL" id="DS480408">
    <property type="protein sequence ID" value="EDO17213.1"/>
    <property type="molecule type" value="Genomic_DNA"/>
</dbReference>
<keyword evidence="5 12" id="KW-0337">GPI-anchor biosynthesis</keyword>
<dbReference type="GeneID" id="5545418"/>
<dbReference type="InParanoid" id="A7TKJ1"/>
<feature type="transmembrane region" description="Helical" evidence="12">
    <location>
        <begin position="446"/>
        <end position="465"/>
    </location>
</feature>
<keyword evidence="8 12" id="KW-0256">Endoplasmic reticulum</keyword>
<feature type="transmembrane region" description="Helical" evidence="12">
    <location>
        <begin position="727"/>
        <end position="749"/>
    </location>
</feature>
<keyword evidence="6 12" id="KW-0808">Transferase</keyword>
<dbReference type="CDD" id="cd16024">
    <property type="entry name" value="GPI_EPT_2"/>
    <property type="match status" value="1"/>
</dbReference>
<evidence type="ECO:0000256" key="9">
    <source>
        <dbReference type="ARBA" id="ARBA00022989"/>
    </source>
</evidence>
<dbReference type="OrthoDB" id="272139at2759"/>
<dbReference type="InterPro" id="IPR045687">
    <property type="entry name" value="PIGG/GPI7_C"/>
</dbReference>
<dbReference type="InterPro" id="IPR002591">
    <property type="entry name" value="Phosphodiest/P_Trfase"/>
</dbReference>
<evidence type="ECO:0000256" key="3">
    <source>
        <dbReference type="ARBA" id="ARBA00005315"/>
    </source>
</evidence>
<dbReference type="Pfam" id="PF19316">
    <property type="entry name" value="PIGO_PIGG"/>
    <property type="match status" value="1"/>
</dbReference>
<keyword evidence="11" id="KW-0325">Glycoprotein</keyword>
<dbReference type="AlphaFoldDB" id="A7TKJ1"/>
<gene>
    <name evidence="14" type="ORF">Kpol_1035p26</name>
</gene>
<sequence>MKVLQLTAILIIQLISVLIFCIGFFPSKNVLEGDAVFEISSDAQLNAKPAFNKLVLVVIDALRSDFLFDQDISQFNYIHELSNNGYAWGFTAFSNPPTVTLPRLKGITTGSTPNFLDAILNVAEDDSSSNLKNQDSWPMQFAKHGKKIRFFGDDTWLKLFPHEIFTEYEGTNSFFVSDFEQVDHNVTRHLEKQIKEKNDWDALILHYLGLDHIGHKGGPTSKFMGPKHREMDSIIKNLFETVGQDENTLICVMGDHGMNEVGNHGGSSPGETSAGLVLISKKLKNFEVPSDQKGVKLPIKSVNVAPEEDKQYKFLTQIQQVDIVPTLSALFNIPFPKNNVGVMMPSILELLDPKLFRIKLQENFRQLMIVSNNKDIRQLYESYDFENTEIKDIISEMKDIQGELTSSATNYNVPLLYLGLGLIFILTLTISFWFYFSVLEVDFKNVLIVIISLLIGLSSFASSFVEEEHQIWWWIITGLITVSAINLPDQKIAHLVMFVCVRIIRGWNNSGQKYSYDRTISILLNTEYEDFQWYLNIATILYIMLKDSTDNLISFMFSYNLGSVCILYKVCWTIINQDHVPEPIYKAAIYICRRLSRDYSLQDISVVEENLIPIARFFFYSVLAIVIAIYGSAKLKLIKNPIKDIQKTLTFLLIFQSPSSYIGLFMVYDILQSSLSSLLVNQYSSNVMITSTISLVLQYFTFFQFGGTNSIATADLTNAYNGVSEDYNIYFVGFLMCVSNFAPAIYWAMFPWKVIYNQIKPNNKWNVFAENKLPIVYFNCIAGCFLLLSCFILRYHLFIWSVFSPKLCYYATWNIFMNLIVGWVLEIAVLSMVDK</sequence>
<dbReference type="GO" id="GO:0006506">
    <property type="term" value="P:GPI anchor biosynthetic process"/>
    <property type="evidence" value="ECO:0007669"/>
    <property type="project" value="UniProtKB-UniPathway"/>
</dbReference>
<feature type="transmembrane region" description="Helical" evidence="12">
    <location>
        <begin position="7"/>
        <end position="25"/>
    </location>
</feature>
<dbReference type="KEGG" id="vpo:Kpol_1035p26"/>
<keyword evidence="7 12" id="KW-0812">Transmembrane</keyword>
<dbReference type="RefSeq" id="XP_001645071.1">
    <property type="nucleotide sequence ID" value="XM_001645021.1"/>
</dbReference>
<evidence type="ECO:0000256" key="2">
    <source>
        <dbReference type="ARBA" id="ARBA00004687"/>
    </source>
</evidence>
<evidence type="ECO:0000259" key="13">
    <source>
        <dbReference type="Pfam" id="PF19316"/>
    </source>
</evidence>
<dbReference type="InterPro" id="IPR037674">
    <property type="entry name" value="PIG-G_N"/>
</dbReference>
<evidence type="ECO:0000256" key="11">
    <source>
        <dbReference type="ARBA" id="ARBA00023180"/>
    </source>
</evidence>
<evidence type="ECO:0000256" key="10">
    <source>
        <dbReference type="ARBA" id="ARBA00023136"/>
    </source>
</evidence>
<protein>
    <recommendedName>
        <fullName evidence="4 12">GPI ethanolamine phosphate transferase 2</fullName>
    </recommendedName>
</protein>
<dbReference type="PANTHER" id="PTHR23072:SF0">
    <property type="entry name" value="GPI ETHANOLAMINE PHOSPHATE TRANSFERASE 2"/>
    <property type="match status" value="1"/>
</dbReference>
<dbReference type="GO" id="GO:0005886">
    <property type="term" value="C:plasma membrane"/>
    <property type="evidence" value="ECO:0007669"/>
    <property type="project" value="EnsemblFungi"/>
</dbReference>
<feature type="transmembrane region" description="Helical" evidence="12">
    <location>
        <begin position="807"/>
        <end position="833"/>
    </location>
</feature>
<dbReference type="FunCoup" id="A7TKJ1">
    <property type="interactions" value="487"/>
</dbReference>
<name>A7TKJ1_VANPO</name>
<dbReference type="PhylomeDB" id="A7TKJ1"/>
<dbReference type="Pfam" id="PF01663">
    <property type="entry name" value="Phosphodiest"/>
    <property type="match status" value="1"/>
</dbReference>
<comment type="similarity">
    <text evidence="3 12">Belongs to the PIGG/PIGN/PIGO family. PIGG subfamily.</text>
</comment>
<feature type="transmembrane region" description="Helical" evidence="12">
    <location>
        <begin position="415"/>
        <end position="434"/>
    </location>
</feature>
<feature type="transmembrane region" description="Helical" evidence="12">
    <location>
        <begin position="775"/>
        <end position="795"/>
    </location>
</feature>
<evidence type="ECO:0000256" key="7">
    <source>
        <dbReference type="ARBA" id="ARBA00022692"/>
    </source>
</evidence>
<dbReference type="SUPFAM" id="SSF53649">
    <property type="entry name" value="Alkaline phosphatase-like"/>
    <property type="match status" value="1"/>
</dbReference>
<feature type="transmembrane region" description="Helical" evidence="12">
    <location>
        <begin position="471"/>
        <end position="488"/>
    </location>
</feature>
<dbReference type="eggNOG" id="KOG2125">
    <property type="taxonomic scope" value="Eukaryota"/>
</dbReference>
<dbReference type="GO" id="GO:0051267">
    <property type="term" value="F:CP2 mannose-ethanolamine phosphotransferase activity"/>
    <property type="evidence" value="ECO:0007669"/>
    <property type="project" value="EnsemblFungi"/>
</dbReference>
<keyword evidence="9 12" id="KW-1133">Transmembrane helix</keyword>
<dbReference type="STRING" id="436907.A7TKJ1"/>
<evidence type="ECO:0000256" key="5">
    <source>
        <dbReference type="ARBA" id="ARBA00022502"/>
    </source>
</evidence>
<comment type="subcellular location">
    <subcellularLocation>
        <location evidence="1 12">Endoplasmic reticulum membrane</location>
        <topology evidence="1 12">Multi-pass membrane protein</topology>
    </subcellularLocation>
</comment>
<keyword evidence="15" id="KW-1185">Reference proteome</keyword>
<proteinExistence type="inferred from homology"/>
<evidence type="ECO:0000256" key="6">
    <source>
        <dbReference type="ARBA" id="ARBA00022679"/>
    </source>
</evidence>
<feature type="domain" description="GPI ethanolamine phosphate transferase 2 C-terminal" evidence="13">
    <location>
        <begin position="408"/>
        <end position="832"/>
    </location>
</feature>
<evidence type="ECO:0000256" key="8">
    <source>
        <dbReference type="ARBA" id="ARBA00022824"/>
    </source>
</evidence>
<feature type="transmembrane region" description="Helical" evidence="12">
    <location>
        <begin position="649"/>
        <end position="668"/>
    </location>
</feature>
<evidence type="ECO:0000313" key="15">
    <source>
        <dbReference type="Proteomes" id="UP000000267"/>
    </source>
</evidence>
<evidence type="ECO:0000256" key="4">
    <source>
        <dbReference type="ARBA" id="ARBA00020830"/>
    </source>
</evidence>
<dbReference type="PANTHER" id="PTHR23072">
    <property type="entry name" value="PHOSPHATIDYLINOSITOL GLYCAN-RELATED"/>
    <property type="match status" value="1"/>
</dbReference>
<dbReference type="Gene3D" id="3.40.720.10">
    <property type="entry name" value="Alkaline Phosphatase, subunit A"/>
    <property type="match status" value="1"/>
</dbReference>
<reference evidence="14 15" key="1">
    <citation type="journal article" date="2007" name="Proc. Natl. Acad. Sci. U.S.A.">
        <title>Independent sorting-out of thousands of duplicated gene pairs in two yeast species descended from a whole-genome duplication.</title>
        <authorList>
            <person name="Scannell D.R."/>
            <person name="Frank A.C."/>
            <person name="Conant G.C."/>
            <person name="Byrne K.P."/>
            <person name="Woolfit M."/>
            <person name="Wolfe K.H."/>
        </authorList>
    </citation>
    <scope>NUCLEOTIDE SEQUENCE [LARGE SCALE GENOMIC DNA]</scope>
    <source>
        <strain evidence="15">ATCC 22028 / DSM 70294 / BCRC 21397 / CBS 2163 / NBRC 10782 / NRRL Y-8283 / UCD 57-17</strain>
    </source>
</reference>
<dbReference type="HOGENOM" id="CLU_004770_0_0_1"/>
<keyword evidence="10 12" id="KW-0472">Membrane</keyword>
<feature type="transmembrane region" description="Helical" evidence="12">
    <location>
        <begin position="552"/>
        <end position="575"/>
    </location>
</feature>
<evidence type="ECO:0000256" key="1">
    <source>
        <dbReference type="ARBA" id="ARBA00004477"/>
    </source>
</evidence>
<dbReference type="Proteomes" id="UP000000267">
    <property type="component" value="Unassembled WGS sequence"/>
</dbReference>
<feature type="transmembrane region" description="Helical" evidence="12">
    <location>
        <begin position="617"/>
        <end position="637"/>
    </location>
</feature>
<dbReference type="UniPathway" id="UPA00196"/>
<dbReference type="GO" id="GO:0005789">
    <property type="term" value="C:endoplasmic reticulum membrane"/>
    <property type="evidence" value="ECO:0007669"/>
    <property type="project" value="UniProtKB-SubCell"/>
</dbReference>
<organism evidence="15">
    <name type="scientific">Vanderwaltozyma polyspora (strain ATCC 22028 / DSM 70294 / BCRC 21397 / CBS 2163 / NBRC 10782 / NRRL Y-8283 / UCD 57-17)</name>
    <name type="common">Kluyveromyces polysporus</name>
    <dbReference type="NCBI Taxonomy" id="436907"/>
    <lineage>
        <taxon>Eukaryota</taxon>
        <taxon>Fungi</taxon>
        <taxon>Dikarya</taxon>
        <taxon>Ascomycota</taxon>
        <taxon>Saccharomycotina</taxon>
        <taxon>Saccharomycetes</taxon>
        <taxon>Saccharomycetales</taxon>
        <taxon>Saccharomycetaceae</taxon>
        <taxon>Vanderwaltozyma</taxon>
    </lineage>
</organism>
<evidence type="ECO:0000256" key="12">
    <source>
        <dbReference type="RuleBase" id="RU367106"/>
    </source>
</evidence>